<evidence type="ECO:0000256" key="1">
    <source>
        <dbReference type="ARBA" id="ARBA00022723"/>
    </source>
</evidence>
<dbReference type="PANTHER" id="PTHR38439:SF3">
    <property type="entry name" value="COPPER-RESISTANT CUPROPROTEIN COPI"/>
    <property type="match status" value="1"/>
</dbReference>
<name>A0ABR8DBQ0_9NOST</name>
<dbReference type="RefSeq" id="WP_190477329.1">
    <property type="nucleotide sequence ID" value="NZ_JACJSG010000043.1"/>
</dbReference>
<protein>
    <submittedName>
        <fullName evidence="4">Cupredoxin domain-containing protein</fullName>
    </submittedName>
</protein>
<dbReference type="CDD" id="cd04210">
    <property type="entry name" value="Cupredoxin_like_1"/>
    <property type="match status" value="1"/>
</dbReference>
<keyword evidence="5" id="KW-1185">Reference proteome</keyword>
<dbReference type="Pfam" id="PF00127">
    <property type="entry name" value="Copper-bind"/>
    <property type="match status" value="1"/>
</dbReference>
<keyword evidence="2" id="KW-0186">Copper</keyword>
<dbReference type="InterPro" id="IPR033138">
    <property type="entry name" value="Cu_oxidase_CS"/>
</dbReference>
<dbReference type="PROSITE" id="PS00079">
    <property type="entry name" value="MULTICOPPER_OXIDASE1"/>
    <property type="match status" value="1"/>
</dbReference>
<gene>
    <name evidence="4" type="ORF">H6G83_25875</name>
</gene>
<dbReference type="Gene3D" id="2.60.40.420">
    <property type="entry name" value="Cupredoxins - blue copper proteins"/>
    <property type="match status" value="1"/>
</dbReference>
<dbReference type="InterPro" id="IPR041716">
    <property type="entry name" value="Cupredoxin-like_Cyanobacteria"/>
</dbReference>
<evidence type="ECO:0000313" key="4">
    <source>
        <dbReference type="EMBL" id="MBD2503996.1"/>
    </source>
</evidence>
<proteinExistence type="predicted"/>
<organism evidence="4 5">
    <name type="scientific">Anabaena azotica FACHB-119</name>
    <dbReference type="NCBI Taxonomy" id="947527"/>
    <lineage>
        <taxon>Bacteria</taxon>
        <taxon>Bacillati</taxon>
        <taxon>Cyanobacteriota</taxon>
        <taxon>Cyanophyceae</taxon>
        <taxon>Nostocales</taxon>
        <taxon>Nostocaceae</taxon>
        <taxon>Anabaena</taxon>
        <taxon>Anabaena azotica</taxon>
    </lineage>
</organism>
<dbReference type="InterPro" id="IPR008972">
    <property type="entry name" value="Cupredoxin"/>
</dbReference>
<evidence type="ECO:0000256" key="2">
    <source>
        <dbReference type="ARBA" id="ARBA00023008"/>
    </source>
</evidence>
<dbReference type="EMBL" id="JACJSG010000043">
    <property type="protein sequence ID" value="MBD2503996.1"/>
    <property type="molecule type" value="Genomic_DNA"/>
</dbReference>
<accession>A0ABR8DBQ0</accession>
<dbReference type="PANTHER" id="PTHR38439">
    <property type="entry name" value="AURACYANIN-B"/>
    <property type="match status" value="1"/>
</dbReference>
<dbReference type="InterPro" id="IPR050845">
    <property type="entry name" value="Cu-binding_ET"/>
</dbReference>
<evidence type="ECO:0000313" key="5">
    <source>
        <dbReference type="Proteomes" id="UP000661112"/>
    </source>
</evidence>
<comment type="caution">
    <text evidence="4">The sequence shown here is derived from an EMBL/GenBank/DDBJ whole genome shotgun (WGS) entry which is preliminary data.</text>
</comment>
<keyword evidence="1" id="KW-0479">Metal-binding</keyword>
<dbReference type="Proteomes" id="UP000661112">
    <property type="component" value="Unassembled WGS sequence"/>
</dbReference>
<dbReference type="SUPFAM" id="SSF49503">
    <property type="entry name" value="Cupredoxins"/>
    <property type="match status" value="1"/>
</dbReference>
<evidence type="ECO:0000259" key="3">
    <source>
        <dbReference type="Pfam" id="PF00127"/>
    </source>
</evidence>
<feature type="domain" description="Blue (type 1) copper" evidence="3">
    <location>
        <begin position="61"/>
        <end position="168"/>
    </location>
</feature>
<sequence length="175" mass="19184">MTCLFNKPRKVIYQLISSLLPSIHQICVSCLLLGFLLTSADTALAAQASTDLLKQQVTEITVSLGNSANELKFEPNNLQLTAGKRYLLRLNNPSQLKHYFTAKDFADGIWTQKVEAGKVEIKGAIHELELKPGGEAEWVFVTLKPGKYSLRCPIPGHTEAGMTGEIVVSQLTVDS</sequence>
<dbReference type="InterPro" id="IPR000923">
    <property type="entry name" value="BlueCu_1"/>
</dbReference>
<reference evidence="4 5" key="1">
    <citation type="journal article" date="2020" name="ISME J.">
        <title>Comparative genomics reveals insights into cyanobacterial evolution and habitat adaptation.</title>
        <authorList>
            <person name="Chen M.Y."/>
            <person name="Teng W.K."/>
            <person name="Zhao L."/>
            <person name="Hu C.X."/>
            <person name="Zhou Y.K."/>
            <person name="Han B.P."/>
            <person name="Song L.R."/>
            <person name="Shu W.S."/>
        </authorList>
    </citation>
    <scope>NUCLEOTIDE SEQUENCE [LARGE SCALE GENOMIC DNA]</scope>
    <source>
        <strain evidence="4 5">FACHB-119</strain>
    </source>
</reference>